<dbReference type="EMBL" id="CAJOBJ010007160">
    <property type="protein sequence ID" value="CAF4079230.1"/>
    <property type="molecule type" value="Genomic_DNA"/>
</dbReference>
<comment type="caution">
    <text evidence="2">The sequence shown here is derived from an EMBL/GenBank/DDBJ whole genome shotgun (WGS) entry which is preliminary data.</text>
</comment>
<evidence type="ECO:0000313" key="4">
    <source>
        <dbReference type="Proteomes" id="UP000663834"/>
    </source>
</evidence>
<dbReference type="EMBL" id="CAJNOW010007068">
    <property type="protein sequence ID" value="CAF1502653.1"/>
    <property type="molecule type" value="Genomic_DNA"/>
</dbReference>
<dbReference type="InterPro" id="IPR002934">
    <property type="entry name" value="Polymerase_NTP_transf_dom"/>
</dbReference>
<feature type="domain" description="Polymerase nucleotidyl transferase" evidence="1">
    <location>
        <begin position="9"/>
        <end position="87"/>
    </location>
</feature>
<dbReference type="InterPro" id="IPR043519">
    <property type="entry name" value="NT_sf"/>
</dbReference>
<reference evidence="2" key="1">
    <citation type="submission" date="2021-02" db="EMBL/GenBank/DDBJ databases">
        <authorList>
            <person name="Nowell W R."/>
        </authorList>
    </citation>
    <scope>NUCLEOTIDE SEQUENCE</scope>
</reference>
<dbReference type="Pfam" id="PF01909">
    <property type="entry name" value="NTP_transf_2"/>
    <property type="match status" value="1"/>
</dbReference>
<dbReference type="OrthoDB" id="19320at2759"/>
<protein>
    <recommendedName>
        <fullName evidence="1">Polymerase nucleotidyl transferase domain-containing protein</fullName>
    </recommendedName>
</protein>
<dbReference type="GO" id="GO:0016779">
    <property type="term" value="F:nucleotidyltransferase activity"/>
    <property type="evidence" value="ECO:0007669"/>
    <property type="project" value="InterPro"/>
</dbReference>
<accession>A0A815TAD4</accession>
<organism evidence="2 4">
    <name type="scientific">Rotaria magnacalcarata</name>
    <dbReference type="NCBI Taxonomy" id="392030"/>
    <lineage>
        <taxon>Eukaryota</taxon>
        <taxon>Metazoa</taxon>
        <taxon>Spiralia</taxon>
        <taxon>Gnathifera</taxon>
        <taxon>Rotifera</taxon>
        <taxon>Eurotatoria</taxon>
        <taxon>Bdelloidea</taxon>
        <taxon>Philodinida</taxon>
        <taxon>Philodinidae</taxon>
        <taxon>Rotaria</taxon>
    </lineage>
</organism>
<dbReference type="Proteomes" id="UP000663834">
    <property type="component" value="Unassembled WGS sequence"/>
</dbReference>
<evidence type="ECO:0000313" key="3">
    <source>
        <dbReference type="EMBL" id="CAF4079230.1"/>
    </source>
</evidence>
<dbReference type="AlphaFoldDB" id="A0A815TAD4"/>
<proteinExistence type="predicted"/>
<name>A0A815TAD4_9BILA</name>
<sequence length="489" mass="58121">MFIEEIVSSIIKELKLDDNQITNIFNYGSWVYGTHHEKSDRDFLIIMNIKDKRLKFKKDFDYFHSFKLHRINKYDVTIHTCQNFELLLEKNYMLAVECLFYPSEFILRNNIDYKTIYLSKYYNPLRIKQVTFYENNDSFKYIIDNEQNDSNFYQRKPKTNLTIDQFVCDAIPTTTLDEDRVLKYLFHGVRYLDIGEQLIRTKSIYDFKRASYVLFEMKHIYIENNKDIDFVIDYIKMKGEEYKTKLNELIKTNTIDDAFKVHITIDHREMEKFLNVCKINQLKPIFIRLQNGNNPQQLMTSSSHVGTFPEIIEQMKILADLQLKDLNIIRLKIKSLASNKGVPEDDVDKLFWSQKSNYFEFRYKIYVSSKSQLDKLNALCIQKNLCLAFNAFETTSTYERYYIATMRLFHTGRKNAFVTNYYILQSLTRNDFSPVEVESEFVVFDSNINLDNGWGETIPNSLNTNSTVTKSGAKYRIGFKNRKYFARSS</sequence>
<gene>
    <name evidence="3" type="ORF">GIL414_LOCUS15968</name>
    <name evidence="2" type="ORF">KQP761_LOCUS14702</name>
</gene>
<dbReference type="CDD" id="cd05403">
    <property type="entry name" value="NT_KNTase_like"/>
    <property type="match status" value="1"/>
</dbReference>
<evidence type="ECO:0000259" key="1">
    <source>
        <dbReference type="Pfam" id="PF01909"/>
    </source>
</evidence>
<evidence type="ECO:0000313" key="2">
    <source>
        <dbReference type="EMBL" id="CAF1502653.1"/>
    </source>
</evidence>
<dbReference type="Gene3D" id="3.30.460.10">
    <property type="entry name" value="Beta Polymerase, domain 2"/>
    <property type="match status" value="1"/>
</dbReference>
<dbReference type="Proteomes" id="UP000681720">
    <property type="component" value="Unassembled WGS sequence"/>
</dbReference>
<dbReference type="SUPFAM" id="SSF81301">
    <property type="entry name" value="Nucleotidyltransferase"/>
    <property type="match status" value="1"/>
</dbReference>